<evidence type="ECO:0000313" key="1">
    <source>
        <dbReference type="EMBL" id="KAI4340852.1"/>
    </source>
</evidence>
<accession>A0ACB9NX03</accession>
<keyword evidence="2" id="KW-1185">Reference proteome</keyword>
<sequence>MFTISQGDFGGAAISLVKFRFELNVSSDWHFLELLGTECAGVIEKVGNDVKSLVPVDRVALEPGISYWRCDYSKEGLYNLCPDMKFLATPVHVSLANQAVHPADLCFKLPYNVSLEEGAICEPLRVGIHACCRANKRPAPKVIMQMWMISGSVTKSLGANSVVKVSRSIQDADEEVLLIQKAVDALIDVTFDCAGFDKAMSTALSATRADGKVCLVGMGHNEMTVQLNPTAASVDLFWCREDDVIGIFCYKTTWSLCLEFIRSGKIYVKLLITHRFGFSQKEVEDAFETSARLGDAKGDVQPMR</sequence>
<name>A0ACB9NX03_9MYRT</name>
<organism evidence="1 2">
    <name type="scientific">Melastoma candidum</name>
    <dbReference type="NCBI Taxonomy" id="119954"/>
    <lineage>
        <taxon>Eukaryota</taxon>
        <taxon>Viridiplantae</taxon>
        <taxon>Streptophyta</taxon>
        <taxon>Embryophyta</taxon>
        <taxon>Tracheophyta</taxon>
        <taxon>Spermatophyta</taxon>
        <taxon>Magnoliopsida</taxon>
        <taxon>eudicotyledons</taxon>
        <taxon>Gunneridae</taxon>
        <taxon>Pentapetalae</taxon>
        <taxon>rosids</taxon>
        <taxon>malvids</taxon>
        <taxon>Myrtales</taxon>
        <taxon>Melastomataceae</taxon>
        <taxon>Melastomatoideae</taxon>
        <taxon>Melastomateae</taxon>
        <taxon>Melastoma</taxon>
    </lineage>
</organism>
<gene>
    <name evidence="1" type="ORF">MLD38_025652</name>
</gene>
<proteinExistence type="predicted"/>
<dbReference type="Proteomes" id="UP001057402">
    <property type="component" value="Chromosome 7"/>
</dbReference>
<dbReference type="EMBL" id="CM042886">
    <property type="protein sequence ID" value="KAI4340852.1"/>
    <property type="molecule type" value="Genomic_DNA"/>
</dbReference>
<protein>
    <submittedName>
        <fullName evidence="1">Uncharacterized protein</fullName>
    </submittedName>
</protein>
<evidence type="ECO:0000313" key="2">
    <source>
        <dbReference type="Proteomes" id="UP001057402"/>
    </source>
</evidence>
<reference evidence="2" key="1">
    <citation type="journal article" date="2023" name="Front. Plant Sci.">
        <title>Chromosomal-level genome assembly of Melastoma candidum provides insights into trichome evolution.</title>
        <authorList>
            <person name="Zhong Y."/>
            <person name="Wu W."/>
            <person name="Sun C."/>
            <person name="Zou P."/>
            <person name="Liu Y."/>
            <person name="Dai S."/>
            <person name="Zhou R."/>
        </authorList>
    </citation>
    <scope>NUCLEOTIDE SEQUENCE [LARGE SCALE GENOMIC DNA]</scope>
</reference>
<comment type="caution">
    <text evidence="1">The sequence shown here is derived from an EMBL/GenBank/DDBJ whole genome shotgun (WGS) entry which is preliminary data.</text>
</comment>